<protein>
    <submittedName>
        <fullName evidence="2">ABC transporter substrate-binding protein</fullName>
    </submittedName>
</protein>
<dbReference type="Pfam" id="PF00496">
    <property type="entry name" value="SBP_bac_5"/>
    <property type="match status" value="1"/>
</dbReference>
<dbReference type="SUPFAM" id="SSF53850">
    <property type="entry name" value="Periplasmic binding protein-like II"/>
    <property type="match status" value="1"/>
</dbReference>
<dbReference type="Proteomes" id="UP001331936">
    <property type="component" value="Unassembled WGS sequence"/>
</dbReference>
<feature type="domain" description="Solute-binding protein family 5" evidence="1">
    <location>
        <begin position="108"/>
        <end position="480"/>
    </location>
</feature>
<sequence length="585" mass="60978">MPVTDPIQRTQSSSRSRWPWRIATAGAAAVVLAVTTVACSTEDEPLPSIGYAIDNTVTSYNANTVDGAASGAPQALGRVLPGFGYVGPSGRVVADTDIGTATAMPGEQLTVQYRLSPNSVYSDGVPMSCDDLVLTWAAASGKFTAPDESGAQLNVFDSARRGGYADIERIDCQAGSKDATVVFRQGRGDTDWKSLFGATELLPAHVAARVAGVPDLVGAVNGGDLDAVRRIADFWNTGWTLTPGDLDLTLFPSAGPYRVESYTADEGLVLVANERWWGNRPATDRIVVWPRGTDAAAAAEDGRIQVVDSGEGALRQALNLGEAVDSRTVVSRNLEQLVLATSGVFEAAEARRAFALCVPRMQLFDELGAAGDEDGVSGPVASRLLAPDSPLYPGVVGTASRYAKADVEAARGEREASNQDRMEVRIGYLGPDERRSRTVELIAQSCRDAGIEVVDAGSETFVPSQLSAGDVDAVLAGTAAVAGAGGSADMQRAREALNSAAGSNIGGYTNGRIDEILDALLITGDSATIAGLAAEGEAILWSDMPTVPLFAQPRTVGFAPGMRAAVVNPTTAGAGWNMDRWILGG</sequence>
<dbReference type="Gene3D" id="3.10.105.10">
    <property type="entry name" value="Dipeptide-binding Protein, Domain 3"/>
    <property type="match status" value="1"/>
</dbReference>
<dbReference type="RefSeq" id="WP_330152140.1">
    <property type="nucleotide sequence ID" value="NZ_JAUZMZ010000053.1"/>
</dbReference>
<dbReference type="Gene3D" id="3.90.76.10">
    <property type="entry name" value="Dipeptide-binding Protein, Domain 1"/>
    <property type="match status" value="1"/>
</dbReference>
<dbReference type="PANTHER" id="PTHR30290">
    <property type="entry name" value="PERIPLASMIC BINDING COMPONENT OF ABC TRANSPORTER"/>
    <property type="match status" value="1"/>
</dbReference>
<keyword evidence="3" id="KW-1185">Reference proteome</keyword>
<organism evidence="2 3">
    <name type="scientific">Rhodococcus chondri</name>
    <dbReference type="NCBI Taxonomy" id="3065941"/>
    <lineage>
        <taxon>Bacteria</taxon>
        <taxon>Bacillati</taxon>
        <taxon>Actinomycetota</taxon>
        <taxon>Actinomycetes</taxon>
        <taxon>Mycobacteriales</taxon>
        <taxon>Nocardiaceae</taxon>
        <taxon>Rhodococcus</taxon>
    </lineage>
</organism>
<accession>A0ABU7JRS5</accession>
<evidence type="ECO:0000313" key="2">
    <source>
        <dbReference type="EMBL" id="MEE2032723.1"/>
    </source>
</evidence>
<name>A0ABU7JRS5_9NOCA</name>
<evidence type="ECO:0000259" key="1">
    <source>
        <dbReference type="Pfam" id="PF00496"/>
    </source>
</evidence>
<reference evidence="2 3" key="1">
    <citation type="submission" date="2023-08" db="EMBL/GenBank/DDBJ databases">
        <authorList>
            <person name="Girao M."/>
            <person name="Carvalho M.F."/>
        </authorList>
    </citation>
    <scope>NUCLEOTIDE SEQUENCE [LARGE SCALE GENOMIC DNA]</scope>
    <source>
        <strain evidence="2 3">CC-R104</strain>
    </source>
</reference>
<gene>
    <name evidence="2" type="ORF">Q8814_11460</name>
</gene>
<comment type="caution">
    <text evidence="2">The sequence shown here is derived from an EMBL/GenBank/DDBJ whole genome shotgun (WGS) entry which is preliminary data.</text>
</comment>
<dbReference type="InterPro" id="IPR039424">
    <property type="entry name" value="SBP_5"/>
</dbReference>
<dbReference type="Gene3D" id="3.40.190.10">
    <property type="entry name" value="Periplasmic binding protein-like II"/>
    <property type="match status" value="1"/>
</dbReference>
<dbReference type="EMBL" id="JAUZMZ010000053">
    <property type="protein sequence ID" value="MEE2032723.1"/>
    <property type="molecule type" value="Genomic_DNA"/>
</dbReference>
<dbReference type="InterPro" id="IPR000914">
    <property type="entry name" value="SBP_5_dom"/>
</dbReference>
<dbReference type="PANTHER" id="PTHR30290:SF65">
    <property type="entry name" value="MONOACYL PHOSPHATIDYLINOSITOL TETRAMANNOSIDE-BINDING PROTEIN LPQW-RELATED"/>
    <property type="match status" value="1"/>
</dbReference>
<evidence type="ECO:0000313" key="3">
    <source>
        <dbReference type="Proteomes" id="UP001331936"/>
    </source>
</evidence>
<proteinExistence type="predicted"/>